<dbReference type="OrthoDB" id="6616820at2759"/>
<evidence type="ECO:0000256" key="1">
    <source>
        <dbReference type="SAM" id="Phobius"/>
    </source>
</evidence>
<evidence type="ECO:0000313" key="2">
    <source>
        <dbReference type="EMBL" id="CAH1401195.1"/>
    </source>
</evidence>
<reference evidence="2" key="1">
    <citation type="submission" date="2022-01" db="EMBL/GenBank/DDBJ databases">
        <authorList>
            <person name="King R."/>
        </authorList>
    </citation>
    <scope>NUCLEOTIDE SEQUENCE</scope>
</reference>
<feature type="transmembrane region" description="Helical" evidence="1">
    <location>
        <begin position="49"/>
        <end position="71"/>
    </location>
</feature>
<keyword evidence="3" id="KW-1185">Reference proteome</keyword>
<name>A0A9P0HFX0_NEZVI</name>
<sequence length="83" mass="9360">MEKFHSELYTKCLEDRTQELAKNDLVSIFLERGPSHSSFTTNGFFPLDHSVFCQILSAAVTWVLIIVQFGMRDSCGAKQSIST</sequence>
<evidence type="ECO:0000313" key="3">
    <source>
        <dbReference type="Proteomes" id="UP001152798"/>
    </source>
</evidence>
<organism evidence="2 3">
    <name type="scientific">Nezara viridula</name>
    <name type="common">Southern green stink bug</name>
    <name type="synonym">Cimex viridulus</name>
    <dbReference type="NCBI Taxonomy" id="85310"/>
    <lineage>
        <taxon>Eukaryota</taxon>
        <taxon>Metazoa</taxon>
        <taxon>Ecdysozoa</taxon>
        <taxon>Arthropoda</taxon>
        <taxon>Hexapoda</taxon>
        <taxon>Insecta</taxon>
        <taxon>Pterygota</taxon>
        <taxon>Neoptera</taxon>
        <taxon>Paraneoptera</taxon>
        <taxon>Hemiptera</taxon>
        <taxon>Heteroptera</taxon>
        <taxon>Panheteroptera</taxon>
        <taxon>Pentatomomorpha</taxon>
        <taxon>Pentatomoidea</taxon>
        <taxon>Pentatomidae</taxon>
        <taxon>Pentatominae</taxon>
        <taxon>Nezara</taxon>
    </lineage>
</organism>
<dbReference type="EMBL" id="OV725081">
    <property type="protein sequence ID" value="CAH1401195.1"/>
    <property type="molecule type" value="Genomic_DNA"/>
</dbReference>
<dbReference type="Proteomes" id="UP001152798">
    <property type="component" value="Chromosome 5"/>
</dbReference>
<keyword evidence="1" id="KW-1133">Transmembrane helix</keyword>
<dbReference type="AlphaFoldDB" id="A0A9P0HFX0"/>
<keyword evidence="1" id="KW-0472">Membrane</keyword>
<proteinExistence type="predicted"/>
<protein>
    <submittedName>
        <fullName evidence="2">Uncharacterized protein</fullName>
    </submittedName>
</protein>
<accession>A0A9P0HFX0</accession>
<gene>
    <name evidence="2" type="ORF">NEZAVI_LOCUS10269</name>
</gene>
<keyword evidence="1" id="KW-0812">Transmembrane</keyword>